<organism evidence="2 4">
    <name type="scientific">Candidatus Chlorohelix allophototropha</name>
    <dbReference type="NCBI Taxonomy" id="3003348"/>
    <lineage>
        <taxon>Bacteria</taxon>
        <taxon>Bacillati</taxon>
        <taxon>Chloroflexota</taxon>
        <taxon>Chloroflexia</taxon>
        <taxon>Candidatus Chloroheliales</taxon>
        <taxon>Candidatus Chloroheliaceae</taxon>
        <taxon>Candidatus Chlorohelix</taxon>
    </lineage>
</organism>
<dbReference type="Pfam" id="PF05120">
    <property type="entry name" value="GvpG"/>
    <property type="match status" value="1"/>
</dbReference>
<dbReference type="InterPro" id="IPR007804">
    <property type="entry name" value="GvpG"/>
</dbReference>
<protein>
    <submittedName>
        <fullName evidence="2">Gas vesicle protein GvpG</fullName>
    </submittedName>
</protein>
<evidence type="ECO:0000313" key="4">
    <source>
        <dbReference type="Proteomes" id="UP000521676"/>
    </source>
</evidence>
<feature type="compositionally biased region" description="Acidic residues" evidence="1">
    <location>
        <begin position="79"/>
        <end position="90"/>
    </location>
</feature>
<keyword evidence="5" id="KW-1185">Reference proteome</keyword>
<reference evidence="2 4" key="1">
    <citation type="submission" date="2020-06" db="EMBL/GenBank/DDBJ databases">
        <title>Anoxygenic phototrophic Chloroflexota member uses a Type I reaction center.</title>
        <authorList>
            <person name="Tsuji J.M."/>
            <person name="Shaw N.A."/>
            <person name="Nagashima S."/>
            <person name="Venkiteswaran J."/>
            <person name="Schiff S.L."/>
            <person name="Hanada S."/>
            <person name="Tank M."/>
            <person name="Neufeld J.D."/>
        </authorList>
    </citation>
    <scope>NUCLEOTIDE SEQUENCE [LARGE SCALE GENOMIC DNA]</scope>
    <source>
        <strain evidence="2">L227-S17</strain>
    </source>
</reference>
<name>A0A8T7M738_9CHLR</name>
<accession>A0A8T7M738</accession>
<dbReference type="Proteomes" id="UP001431572">
    <property type="component" value="Chromosome 2"/>
</dbReference>
<dbReference type="EMBL" id="JACATZ010000003">
    <property type="protein sequence ID" value="NWJ47836.1"/>
    <property type="molecule type" value="Genomic_DNA"/>
</dbReference>
<dbReference type="RefSeq" id="WP_341471613.1">
    <property type="nucleotide sequence ID" value="NZ_CP128400.1"/>
</dbReference>
<reference evidence="3" key="2">
    <citation type="journal article" date="2024" name="Nature">
        <title>Anoxygenic phototroph of the Chloroflexota uses a type I reaction centre.</title>
        <authorList>
            <person name="Tsuji J.M."/>
            <person name="Shaw N.A."/>
            <person name="Nagashima S."/>
            <person name="Venkiteswaran J.J."/>
            <person name="Schiff S.L."/>
            <person name="Watanabe T."/>
            <person name="Fukui M."/>
            <person name="Hanada S."/>
            <person name="Tank M."/>
            <person name="Neufeld J.D."/>
        </authorList>
    </citation>
    <scope>NUCLEOTIDE SEQUENCE</scope>
    <source>
        <strain evidence="3">L227-S17</strain>
    </source>
</reference>
<proteinExistence type="predicted"/>
<evidence type="ECO:0000313" key="5">
    <source>
        <dbReference type="Proteomes" id="UP001431572"/>
    </source>
</evidence>
<evidence type="ECO:0000256" key="1">
    <source>
        <dbReference type="SAM" id="MobiDB-lite"/>
    </source>
</evidence>
<dbReference type="AlphaFoldDB" id="A0A8T7M738"/>
<feature type="region of interest" description="Disordered" evidence="1">
    <location>
        <begin position="79"/>
        <end position="98"/>
    </location>
</feature>
<evidence type="ECO:0000313" key="2">
    <source>
        <dbReference type="EMBL" id="NWJ47836.1"/>
    </source>
</evidence>
<dbReference type="Proteomes" id="UP000521676">
    <property type="component" value="Unassembled WGS sequence"/>
</dbReference>
<evidence type="ECO:0000313" key="3">
    <source>
        <dbReference type="EMBL" id="WJW69740.1"/>
    </source>
</evidence>
<gene>
    <name evidence="2" type="ORF">HXX08_18440</name>
    <name evidence="3" type="ORF">OZ401_003370</name>
</gene>
<sequence length="98" mass="11528">MGLITGIASSPYKGVMFVLEQIRKSVDRELYDETVWQQKLLDLQMRYDLGEVDQAGYEAQEQQIMEQLDLINSLWFGETDEEEEEDEEYDTGQFIHNN</sequence>
<dbReference type="EMBL" id="CP128400">
    <property type="protein sequence ID" value="WJW69740.1"/>
    <property type="molecule type" value="Genomic_DNA"/>
</dbReference>